<dbReference type="PANTHER" id="PTHR19959">
    <property type="entry name" value="KINESIN LIGHT CHAIN"/>
    <property type="match status" value="1"/>
</dbReference>
<accession>A0A8J1YBY3</accession>
<sequence>MYALGKDITACDQVKEIEKQATLMCGLGKEYADLAEQTGEGWHFNYATALFNAALQRLMKCQAEHKVNLFDRVEFIHNQLQQLETNFLKAVCKENKESLTDCMKRYKSILKDIRKYSTETIENIHTEDMIFDNETFEMSKETQIRTIANSKTYYETLTDKIIDLHALMINDCISVLGHPDCKFSILGLGSLSRKEVTAWSDLESAVLYDATGKTEGEIELLKRDFRILVHYFHMKVINLGETLINGLDIPVLNDWNSRLPKRFKDNDFWDKITPQGLCFDGTQPKASKIPFGRRSTKNPSKQPSLELIMTPDEMSECQIEQVSLKEGYHLSDVLLTSTLITGDKSLWKEYNDKVHEMLFSRSTIDPNMSVGRKRGLETLREDLQSYLTKPLTPESFNRQMKTKHNIYRFATISINTLKLLHHCKCFAPLDILNELGKKKVLSDRAKTDLQFMVCAATNMRHLVYGRYGQQRELVSFVNRPSKEELIGALDTMSVRDYAPVIFRFYATLTSWTDFLLYNFCFNDISTCTHASQYADSNSEVTAKVQEKMYMFQSAINSLERQRSKLPLNNAESKKKFRDIQLHLSQLFISQGKFNESIRQIEKDASEENEDTSSTLNTLATAHFHKGELDKAIKYYNESLAMLRTIHGKNPHPDIASALGNLGFAYDSKGKFDKAIRYHKESLEMQQIIHGICPHPNIAATLGNLGSTYDSKGEFDKAIQYHKKGLVMLRSINGNHPHPEVATSLLNLGNTHTRKGEFDEAIQLYKECLTMQKTIHGDNPHPDIASSLSNLGSAYKSKGEFDKSIQYHNKSLAMERTIHGNNPHPNIASTLGSLGCAYESKGEFDKAIQYHKDCLIMQRTVHGDNPHPDVASTLGNLGNAYRSKGEFDKAIRYLKESLKTQRTIHGNQPHPDIATSLGNLGSAYDSKIKFDEAIRYHEDSLAMKRIIHGNRPHPGIASSLLNLGNTYCKKGDHTQGLQCYTQCLIMQKKIYGDQPHTDMAGVLGNMGNICSETGDNDNALKYYYESLAMQRKIFGNHPHPIIASTFHNIGNVYVATHRYAEALMYFYEARDMLKLIFGDNPHPDFQTVLQAINSTEEILTRCMFAAMLV</sequence>
<dbReference type="OrthoDB" id="5988009at2759"/>
<dbReference type="InterPro" id="IPR019734">
    <property type="entry name" value="TPR_rpt"/>
</dbReference>
<dbReference type="PANTHER" id="PTHR19959:SF119">
    <property type="entry name" value="FUNGAL LIPASE-LIKE DOMAIN-CONTAINING PROTEIN"/>
    <property type="match status" value="1"/>
</dbReference>
<evidence type="ECO:0000313" key="1">
    <source>
        <dbReference type="EMBL" id="CAH1802697.1"/>
    </source>
</evidence>
<organism evidence="1 2">
    <name type="scientific">Owenia fusiformis</name>
    <name type="common">Polychaete worm</name>
    <dbReference type="NCBI Taxonomy" id="6347"/>
    <lineage>
        <taxon>Eukaryota</taxon>
        <taxon>Metazoa</taxon>
        <taxon>Spiralia</taxon>
        <taxon>Lophotrochozoa</taxon>
        <taxon>Annelida</taxon>
        <taxon>Polychaeta</taxon>
        <taxon>Sedentaria</taxon>
        <taxon>Canalipalpata</taxon>
        <taxon>Sabellida</taxon>
        <taxon>Oweniida</taxon>
        <taxon>Oweniidae</taxon>
        <taxon>Owenia</taxon>
    </lineage>
</organism>
<protein>
    <submittedName>
        <fullName evidence="1">Uncharacterized protein</fullName>
    </submittedName>
</protein>
<dbReference type="InterPro" id="IPR011990">
    <property type="entry name" value="TPR-like_helical_dom_sf"/>
</dbReference>
<comment type="caution">
    <text evidence="1">The sequence shown here is derived from an EMBL/GenBank/DDBJ whole genome shotgun (WGS) entry which is preliminary data.</text>
</comment>
<name>A0A8J1YBY3_OWEFU</name>
<keyword evidence="2" id="KW-1185">Reference proteome</keyword>
<dbReference type="SUPFAM" id="SSF48452">
    <property type="entry name" value="TPR-like"/>
    <property type="match status" value="2"/>
</dbReference>
<dbReference type="Proteomes" id="UP000749559">
    <property type="component" value="Unassembled WGS sequence"/>
</dbReference>
<dbReference type="Pfam" id="PF13374">
    <property type="entry name" value="TPR_10"/>
    <property type="match status" value="1"/>
</dbReference>
<dbReference type="AlphaFoldDB" id="A0A8J1YBY3"/>
<dbReference type="Pfam" id="PF13424">
    <property type="entry name" value="TPR_12"/>
    <property type="match status" value="5"/>
</dbReference>
<dbReference type="SMART" id="SM00028">
    <property type="entry name" value="TPR"/>
    <property type="match status" value="11"/>
</dbReference>
<dbReference type="Gene3D" id="1.25.40.10">
    <property type="entry name" value="Tetratricopeptide repeat domain"/>
    <property type="match status" value="4"/>
</dbReference>
<proteinExistence type="predicted"/>
<reference evidence="1" key="1">
    <citation type="submission" date="2022-03" db="EMBL/GenBank/DDBJ databases">
        <authorList>
            <person name="Martin C."/>
        </authorList>
    </citation>
    <scope>NUCLEOTIDE SEQUENCE</scope>
</reference>
<evidence type="ECO:0000313" key="2">
    <source>
        <dbReference type="Proteomes" id="UP000749559"/>
    </source>
</evidence>
<dbReference type="EMBL" id="CAIIXF020000033">
    <property type="protein sequence ID" value="CAH1802697.1"/>
    <property type="molecule type" value="Genomic_DNA"/>
</dbReference>
<dbReference type="PROSITE" id="PS50005">
    <property type="entry name" value="TPR"/>
    <property type="match status" value="5"/>
</dbReference>
<gene>
    <name evidence="1" type="ORF">OFUS_LOCUS26348</name>
</gene>